<dbReference type="EMBL" id="CP024847">
    <property type="protein sequence ID" value="AUR51868.1"/>
    <property type="molecule type" value="Genomic_DNA"/>
</dbReference>
<dbReference type="Gene3D" id="2.40.70.10">
    <property type="entry name" value="Acid Proteases"/>
    <property type="match status" value="1"/>
</dbReference>
<gene>
    <name evidence="1" type="ORF">CUN60_06015</name>
</gene>
<dbReference type="RefSeq" id="WP_102951164.1">
    <property type="nucleotide sequence ID" value="NZ_CP024847.1"/>
</dbReference>
<dbReference type="Proteomes" id="UP000236655">
    <property type="component" value="Chromosome"/>
</dbReference>
<protein>
    <recommendedName>
        <fullName evidence="3">Peptidase A2 domain-containing protein</fullName>
    </recommendedName>
</protein>
<sequence>MLDKRLLLILSICQGLVVACSSGTGGSNSVLNQDVVFVPTLNYEPGNKTAVQASIGGGPEIIAEIDTGSELTVINESYVGNNIQKTSQIIPVTYGAGTNQVSGYLAYGTIQFTTTSGTVLSTSANAPIVVVTEGSVNQGGGNNAVLGMRMDNQVSSRLFLPYPYNQMMVLNRSESYVTFGLLNNTQLGKFATISQKQIPCYNYNVPATESNICWGTSESSVTYTYSESSGFGSSNYSTVFDSGEAIGNFYLESVPYWMVLTGNGIITNQLTATINTSSGVLPLPLTQPMKYTQPVRSGNVVNPGNQLFNTYQVLFDQVSGIMGFAPYTESW</sequence>
<name>A0A2I7N5Z2_9NEIS</name>
<accession>A0A2I7N5Z2</accession>
<dbReference type="KEGG" id="nba:CUN60_06015"/>
<organism evidence="1 2">
    <name type="scientific">Aquella oligotrophica</name>
    <dbReference type="NCBI Taxonomy" id="2067065"/>
    <lineage>
        <taxon>Bacteria</taxon>
        <taxon>Pseudomonadati</taxon>
        <taxon>Pseudomonadota</taxon>
        <taxon>Betaproteobacteria</taxon>
        <taxon>Neisseriales</taxon>
        <taxon>Neisseriaceae</taxon>
        <taxon>Aquella</taxon>
    </lineage>
</organism>
<proteinExistence type="predicted"/>
<dbReference type="SUPFAM" id="SSF50630">
    <property type="entry name" value="Acid proteases"/>
    <property type="match status" value="1"/>
</dbReference>
<reference evidence="2" key="1">
    <citation type="submission" date="2017-11" db="EMBL/GenBank/DDBJ databases">
        <authorList>
            <person name="Chan K.G."/>
            <person name="Lee L.S."/>
        </authorList>
    </citation>
    <scope>NUCLEOTIDE SEQUENCE [LARGE SCALE GENOMIC DNA]</scope>
    <source>
        <strain evidence="2">DSM 100970</strain>
    </source>
</reference>
<evidence type="ECO:0000313" key="2">
    <source>
        <dbReference type="Proteomes" id="UP000236655"/>
    </source>
</evidence>
<keyword evidence="2" id="KW-1185">Reference proteome</keyword>
<dbReference type="PROSITE" id="PS51257">
    <property type="entry name" value="PROKAR_LIPOPROTEIN"/>
    <property type="match status" value="1"/>
</dbReference>
<evidence type="ECO:0000313" key="1">
    <source>
        <dbReference type="EMBL" id="AUR51868.1"/>
    </source>
</evidence>
<dbReference type="InterPro" id="IPR021109">
    <property type="entry name" value="Peptidase_aspartic_dom_sf"/>
</dbReference>
<dbReference type="AlphaFoldDB" id="A0A2I7N5Z2"/>
<evidence type="ECO:0008006" key="3">
    <source>
        <dbReference type="Google" id="ProtNLM"/>
    </source>
</evidence>